<dbReference type="GO" id="GO:0003677">
    <property type="term" value="F:DNA binding"/>
    <property type="evidence" value="ECO:0007669"/>
    <property type="project" value="UniProtKB-KW"/>
</dbReference>
<reference evidence="7 8" key="1">
    <citation type="journal article" date="2009" name="Nature">
        <title>Evolution of pathogenicity and sexual reproduction in eight Candida genomes.</title>
        <authorList>
            <person name="Butler G."/>
            <person name="Rasmussen M.D."/>
            <person name="Lin M.F."/>
            <person name="Santos M.A."/>
            <person name="Sakthikumar S."/>
            <person name="Munro C.A."/>
            <person name="Rheinbay E."/>
            <person name="Grabherr M."/>
            <person name="Forche A."/>
            <person name="Reedy J.L."/>
            <person name="Agrafioti I."/>
            <person name="Arnaud M.B."/>
            <person name="Bates S."/>
            <person name="Brown A.J."/>
            <person name="Brunke S."/>
            <person name="Costanzo M.C."/>
            <person name="Fitzpatrick D.A."/>
            <person name="de Groot P.W."/>
            <person name="Harris D."/>
            <person name="Hoyer L.L."/>
            <person name="Hube B."/>
            <person name="Klis F.M."/>
            <person name="Kodira C."/>
            <person name="Lennard N."/>
            <person name="Logue M.E."/>
            <person name="Martin R."/>
            <person name="Neiman A.M."/>
            <person name="Nikolaou E."/>
            <person name="Quail M.A."/>
            <person name="Quinn J."/>
            <person name="Santos M.C."/>
            <person name="Schmitzberger F.F."/>
            <person name="Sherlock G."/>
            <person name="Shah P."/>
            <person name="Silverstein K.A."/>
            <person name="Skrzypek M.S."/>
            <person name="Soll D."/>
            <person name="Staggs R."/>
            <person name="Stansfield I."/>
            <person name="Stumpf M.P."/>
            <person name="Sudbery P.E."/>
            <person name="Srikantha T."/>
            <person name="Zeng Q."/>
            <person name="Berman J."/>
            <person name="Berriman M."/>
            <person name="Heitman J."/>
            <person name="Gow N.A."/>
            <person name="Lorenz M.C."/>
            <person name="Birren B.W."/>
            <person name="Kellis M."/>
            <person name="Cuomo C.A."/>
        </authorList>
    </citation>
    <scope>NUCLEOTIDE SEQUENCE [LARGE SCALE GENOMIC DNA]</scope>
    <source>
        <strain evidence="8">ATCC 6260 / CBS 566 / DSM 6381 / JCM 1539 / NBRC 10279 / NRRL Y-324</strain>
    </source>
</reference>
<keyword evidence="5" id="KW-0175">Coiled coil</keyword>
<keyword evidence="3" id="KW-0238">DNA-binding</keyword>
<dbReference type="SMART" id="SM00066">
    <property type="entry name" value="GAL4"/>
    <property type="match status" value="1"/>
</dbReference>
<evidence type="ECO:0000313" key="8">
    <source>
        <dbReference type="Proteomes" id="UP000001997"/>
    </source>
</evidence>
<evidence type="ECO:0000313" key="7">
    <source>
        <dbReference type="EMBL" id="EDK37567.2"/>
    </source>
</evidence>
<dbReference type="GO" id="GO:0008270">
    <property type="term" value="F:zinc ion binding"/>
    <property type="evidence" value="ECO:0007669"/>
    <property type="project" value="InterPro"/>
</dbReference>
<dbReference type="PROSITE" id="PS00463">
    <property type="entry name" value="ZN2_CY6_FUNGAL_1"/>
    <property type="match status" value="1"/>
</dbReference>
<name>A5DEG4_PICGU</name>
<dbReference type="OrthoDB" id="3266505at2759"/>
<dbReference type="OMA" id="NYLLKFN"/>
<evidence type="ECO:0000256" key="2">
    <source>
        <dbReference type="ARBA" id="ARBA00022723"/>
    </source>
</evidence>
<dbReference type="KEGG" id="pgu:PGUG_01665"/>
<dbReference type="SUPFAM" id="SSF57701">
    <property type="entry name" value="Zn2/Cys6 DNA-binding domain"/>
    <property type="match status" value="1"/>
</dbReference>
<dbReference type="SMART" id="SM00906">
    <property type="entry name" value="Fungal_trans"/>
    <property type="match status" value="1"/>
</dbReference>
<organism evidence="7 8">
    <name type="scientific">Meyerozyma guilliermondii (strain ATCC 6260 / CBS 566 / DSM 6381 / JCM 1539 / NBRC 10279 / NRRL Y-324)</name>
    <name type="common">Yeast</name>
    <name type="synonym">Candida guilliermondii</name>
    <dbReference type="NCBI Taxonomy" id="294746"/>
    <lineage>
        <taxon>Eukaryota</taxon>
        <taxon>Fungi</taxon>
        <taxon>Dikarya</taxon>
        <taxon>Ascomycota</taxon>
        <taxon>Saccharomycotina</taxon>
        <taxon>Pichiomycetes</taxon>
        <taxon>Debaryomycetaceae</taxon>
        <taxon>Meyerozyma</taxon>
    </lineage>
</organism>
<keyword evidence="2" id="KW-0479">Metal-binding</keyword>
<evidence type="ECO:0000259" key="6">
    <source>
        <dbReference type="PROSITE" id="PS50048"/>
    </source>
</evidence>
<sequence>MTSLMEHEASSPLKSREACIRCRVRKVKCSGTEPCRNCNVSQSPCVFENRPRRPRRISVMDTQIHALQSRIRELEEIISAQETSSLPAYFEAENSQNMEKNKMNLSLFLGSGSSELVCYNLIHWCIDDDLKKNLSEVDVMPNFTSLVEEDNYDSVMFAKGMSTTEFDIENHLTSLTSKEMEEALQLMLDNVDYGFLTFDPSKFMRDVTRYCTGSNGYLRLPSARVDYQYFGCKTLMVTALGSIFAYKLNGSSLATKEIPGLTPYKLVMSYLPSAMQILTISHHNPSETFEVIELLGLVALYMRCFDKKNRSAMVTLNALELCIALNLHKKSLYPNRLNKEGFDHSHLFWSTYSLNRFLSCRIGQPILLHEQEIETEIPKSISSSTEFNIELAKIAERIVHEVYTSRSAMDTKNYLKSILSTLEALTAMSQKFTDINELTQKVLSTTEPGSPNFTSPSQKLVLGIHLNYYHHVHLASVPIVLHLARFSILAFRDPLKFQNSNILIKTLPNGVQKALRAFAISTSKSVQILLILRRKRLLNIFDITELDYICSSTVSLIICLILQLDEELNSTGNFEAQRLIRKLEVMLDILIEIRLHGNLIAKGKFKQILKLLSSLKVLFQSRGQSSYINILNRFALIEFQLDFSMGMKNNTSEEKAILHDINQSISNRYDEIIGQLSSQRVQGFSTESRARYTFSPLNFQYNEEDINLLNELFDDLDAIIVEK</sequence>
<dbReference type="Gene3D" id="4.10.240.10">
    <property type="entry name" value="Zn(2)-C6 fungal-type DNA-binding domain"/>
    <property type="match status" value="1"/>
</dbReference>
<dbReference type="eggNOG" id="ENOG502QTA0">
    <property type="taxonomic scope" value="Eukaryota"/>
</dbReference>
<dbReference type="EMBL" id="CH408156">
    <property type="protein sequence ID" value="EDK37567.2"/>
    <property type="molecule type" value="Genomic_DNA"/>
</dbReference>
<feature type="domain" description="Zn(2)-C6 fungal-type" evidence="6">
    <location>
        <begin position="18"/>
        <end position="47"/>
    </location>
</feature>
<dbReference type="InterPro" id="IPR007219">
    <property type="entry name" value="XnlR_reg_dom"/>
</dbReference>
<dbReference type="CDD" id="cd00067">
    <property type="entry name" value="GAL4"/>
    <property type="match status" value="1"/>
</dbReference>
<dbReference type="STRING" id="294746.A5DEG4"/>
<dbReference type="Pfam" id="PF04082">
    <property type="entry name" value="Fungal_trans"/>
    <property type="match status" value="1"/>
</dbReference>
<dbReference type="InParanoid" id="A5DEG4"/>
<dbReference type="PANTHER" id="PTHR46910:SF3">
    <property type="entry name" value="HALOTOLERANCE PROTEIN 9-RELATED"/>
    <property type="match status" value="1"/>
</dbReference>
<gene>
    <name evidence="7" type="ORF">PGUG_01665</name>
</gene>
<proteinExistence type="predicted"/>
<keyword evidence="8" id="KW-1185">Reference proteome</keyword>
<dbReference type="RefSeq" id="XP_001485994.2">
    <property type="nucleotide sequence ID" value="XM_001485944.1"/>
</dbReference>
<evidence type="ECO:0000256" key="5">
    <source>
        <dbReference type="SAM" id="Coils"/>
    </source>
</evidence>
<dbReference type="GO" id="GO:0005634">
    <property type="term" value="C:nucleus"/>
    <property type="evidence" value="ECO:0007669"/>
    <property type="project" value="UniProtKB-SubCell"/>
</dbReference>
<dbReference type="PROSITE" id="PS50048">
    <property type="entry name" value="ZN2_CY6_FUNGAL_2"/>
    <property type="match status" value="1"/>
</dbReference>
<evidence type="ECO:0000256" key="3">
    <source>
        <dbReference type="ARBA" id="ARBA00023125"/>
    </source>
</evidence>
<dbReference type="GeneID" id="5127485"/>
<dbReference type="Proteomes" id="UP000001997">
    <property type="component" value="Unassembled WGS sequence"/>
</dbReference>
<dbReference type="InterPro" id="IPR001138">
    <property type="entry name" value="Zn2Cys6_DnaBD"/>
</dbReference>
<feature type="coiled-coil region" evidence="5">
    <location>
        <begin position="57"/>
        <end position="84"/>
    </location>
</feature>
<accession>A5DEG4</accession>
<dbReference type="CDD" id="cd12148">
    <property type="entry name" value="fungal_TF_MHR"/>
    <property type="match status" value="1"/>
</dbReference>
<protein>
    <recommendedName>
        <fullName evidence="6">Zn(2)-C6 fungal-type domain-containing protein</fullName>
    </recommendedName>
</protein>
<dbReference type="InterPro" id="IPR050987">
    <property type="entry name" value="AtrR-like"/>
</dbReference>
<dbReference type="GO" id="GO:0006351">
    <property type="term" value="P:DNA-templated transcription"/>
    <property type="evidence" value="ECO:0007669"/>
    <property type="project" value="InterPro"/>
</dbReference>
<evidence type="ECO:0000256" key="4">
    <source>
        <dbReference type="ARBA" id="ARBA00023242"/>
    </source>
</evidence>
<evidence type="ECO:0000256" key="1">
    <source>
        <dbReference type="ARBA" id="ARBA00004123"/>
    </source>
</evidence>
<dbReference type="Pfam" id="PF00172">
    <property type="entry name" value="Zn_clus"/>
    <property type="match status" value="1"/>
</dbReference>
<dbReference type="HOGENOM" id="CLU_020175_0_0_1"/>
<keyword evidence="4" id="KW-0539">Nucleus</keyword>
<dbReference type="GO" id="GO:0000981">
    <property type="term" value="F:DNA-binding transcription factor activity, RNA polymerase II-specific"/>
    <property type="evidence" value="ECO:0007669"/>
    <property type="project" value="InterPro"/>
</dbReference>
<dbReference type="InterPro" id="IPR036864">
    <property type="entry name" value="Zn2-C6_fun-type_DNA-bd_sf"/>
</dbReference>
<dbReference type="AlphaFoldDB" id="A5DEG4"/>
<dbReference type="PANTHER" id="PTHR46910">
    <property type="entry name" value="TRANSCRIPTION FACTOR PDR1"/>
    <property type="match status" value="1"/>
</dbReference>
<comment type="subcellular location">
    <subcellularLocation>
        <location evidence="1">Nucleus</location>
    </subcellularLocation>
</comment>